<dbReference type="OrthoDB" id="2339761at2759"/>
<dbReference type="SUPFAM" id="SSF56112">
    <property type="entry name" value="Protein kinase-like (PK-like)"/>
    <property type="match status" value="1"/>
</dbReference>
<dbReference type="PANTHER" id="PTHR24055">
    <property type="entry name" value="MITOGEN-ACTIVATED PROTEIN KINASE"/>
    <property type="match status" value="1"/>
</dbReference>
<dbReference type="AlphaFoldDB" id="A0A078A400"/>
<accession>A0A078A400</accession>
<feature type="region of interest" description="Disordered" evidence="3">
    <location>
        <begin position="240"/>
        <end position="280"/>
    </location>
</feature>
<dbReference type="InterPro" id="IPR000719">
    <property type="entry name" value="Prot_kinase_dom"/>
</dbReference>
<evidence type="ECO:0000313" key="5">
    <source>
        <dbReference type="EMBL" id="CDW76604.1"/>
    </source>
</evidence>
<feature type="compositionally biased region" description="Polar residues" evidence="3">
    <location>
        <begin position="271"/>
        <end position="280"/>
    </location>
</feature>
<keyword evidence="5" id="KW-0418">Kinase</keyword>
<feature type="domain" description="Protein kinase" evidence="4">
    <location>
        <begin position="1"/>
        <end position="195"/>
    </location>
</feature>
<dbReference type="GO" id="GO:0005524">
    <property type="term" value="F:ATP binding"/>
    <property type="evidence" value="ECO:0007669"/>
    <property type="project" value="UniProtKB-KW"/>
</dbReference>
<dbReference type="Proteomes" id="UP000039865">
    <property type="component" value="Unassembled WGS sequence"/>
</dbReference>
<proteinExistence type="predicted"/>
<keyword evidence="5" id="KW-0808">Transferase</keyword>
<dbReference type="EMBL" id="CCKQ01005383">
    <property type="protein sequence ID" value="CDW76604.1"/>
    <property type="molecule type" value="Genomic_DNA"/>
</dbReference>
<protein>
    <submittedName>
        <fullName evidence="5">Serine threonine-protein kinase mak</fullName>
    </submittedName>
</protein>
<dbReference type="Gene3D" id="3.30.200.20">
    <property type="entry name" value="Phosphorylase Kinase, domain 1"/>
    <property type="match status" value="1"/>
</dbReference>
<reference evidence="5 6" key="1">
    <citation type="submission" date="2014-06" db="EMBL/GenBank/DDBJ databases">
        <authorList>
            <person name="Swart Estienne"/>
        </authorList>
    </citation>
    <scope>NUCLEOTIDE SEQUENCE [LARGE SCALE GENOMIC DNA]</scope>
    <source>
        <strain evidence="5 6">130c</strain>
    </source>
</reference>
<keyword evidence="1" id="KW-0547">Nucleotide-binding</keyword>
<evidence type="ECO:0000259" key="4">
    <source>
        <dbReference type="PROSITE" id="PS50011"/>
    </source>
</evidence>
<dbReference type="PROSITE" id="PS50011">
    <property type="entry name" value="PROTEIN_KINASE_DOM"/>
    <property type="match status" value="1"/>
</dbReference>
<dbReference type="SMART" id="SM00220">
    <property type="entry name" value="S_TKc"/>
    <property type="match status" value="1"/>
</dbReference>
<sequence>MKSQFQSWEDAMSMNEVKCLIQLQHLNIVKLKEVIRSSYTNELYLIFELLQSDLHELIKKKRKSSDRFTEDEVKAPECVLKSRSYNYKVDIFAVGCIMAELFTLQPLFPGEDAIDQFKVLIKILGTPKDSKWSDFSRLFKRISNKMQDLPNYKKKDLQEIITEASPEAVEIIERMLTYNPNDRPSAEELMLDPYFEEIHNQYLGIDKKSKISQALHKKPRTNQNTFESMKITENGIRIMTMQEGNEREREGSTSNEDKMYYDQGQDEKQMILNQQKSQPY</sequence>
<gene>
    <name evidence="5" type="primary">Contig19007.g20166</name>
    <name evidence="5" type="ORF">STYLEM_5565</name>
</gene>
<dbReference type="InterPro" id="IPR050117">
    <property type="entry name" value="MAPK"/>
</dbReference>
<organism evidence="5 6">
    <name type="scientific">Stylonychia lemnae</name>
    <name type="common">Ciliate</name>
    <dbReference type="NCBI Taxonomy" id="5949"/>
    <lineage>
        <taxon>Eukaryota</taxon>
        <taxon>Sar</taxon>
        <taxon>Alveolata</taxon>
        <taxon>Ciliophora</taxon>
        <taxon>Intramacronucleata</taxon>
        <taxon>Spirotrichea</taxon>
        <taxon>Stichotrichia</taxon>
        <taxon>Sporadotrichida</taxon>
        <taxon>Oxytrichidae</taxon>
        <taxon>Stylonychinae</taxon>
        <taxon>Stylonychia</taxon>
    </lineage>
</organism>
<feature type="compositionally biased region" description="Basic and acidic residues" evidence="3">
    <location>
        <begin position="244"/>
        <end position="269"/>
    </location>
</feature>
<dbReference type="Pfam" id="PF00069">
    <property type="entry name" value="Pkinase"/>
    <property type="match status" value="1"/>
</dbReference>
<name>A0A078A400_STYLE</name>
<evidence type="ECO:0000256" key="2">
    <source>
        <dbReference type="ARBA" id="ARBA00022840"/>
    </source>
</evidence>
<dbReference type="InterPro" id="IPR011009">
    <property type="entry name" value="Kinase-like_dom_sf"/>
</dbReference>
<evidence type="ECO:0000313" key="6">
    <source>
        <dbReference type="Proteomes" id="UP000039865"/>
    </source>
</evidence>
<dbReference type="InParanoid" id="A0A078A400"/>
<dbReference type="GO" id="GO:0004672">
    <property type="term" value="F:protein kinase activity"/>
    <property type="evidence" value="ECO:0007669"/>
    <property type="project" value="InterPro"/>
</dbReference>
<keyword evidence="2" id="KW-0067">ATP-binding</keyword>
<dbReference type="Gene3D" id="1.10.510.10">
    <property type="entry name" value="Transferase(Phosphotransferase) domain 1"/>
    <property type="match status" value="1"/>
</dbReference>
<evidence type="ECO:0000256" key="3">
    <source>
        <dbReference type="SAM" id="MobiDB-lite"/>
    </source>
</evidence>
<evidence type="ECO:0000256" key="1">
    <source>
        <dbReference type="ARBA" id="ARBA00022741"/>
    </source>
</evidence>
<keyword evidence="6" id="KW-1185">Reference proteome</keyword>